<feature type="signal peptide" evidence="19">
    <location>
        <begin position="1"/>
        <end position="16"/>
    </location>
</feature>
<feature type="domain" description="Acyl-CoA dehydrogenase/oxidase C-terminal" evidence="20">
    <location>
        <begin position="405"/>
        <end position="552"/>
    </location>
</feature>
<dbReference type="Gene3D" id="2.40.110.10">
    <property type="entry name" value="Butyryl-CoA Dehydrogenase, subunit A, domain 2"/>
    <property type="match status" value="1"/>
</dbReference>
<comment type="catalytic activity">
    <reaction evidence="14">
        <text>2-methylpropanoyl-CoA + oxidized [electron-transfer flavoprotein] + H(+) = 2-methylpropenoyl-CoA + reduced [electron-transfer flavoprotein]</text>
        <dbReference type="Rhea" id="RHEA:44180"/>
        <dbReference type="Rhea" id="RHEA-COMP:10685"/>
        <dbReference type="Rhea" id="RHEA-COMP:10686"/>
        <dbReference type="ChEBI" id="CHEBI:15378"/>
        <dbReference type="ChEBI" id="CHEBI:57338"/>
        <dbReference type="ChEBI" id="CHEBI:57692"/>
        <dbReference type="ChEBI" id="CHEBI:58307"/>
        <dbReference type="ChEBI" id="CHEBI:62500"/>
        <dbReference type="EC" id="1.3.8.5"/>
    </reaction>
    <physiologicalReaction direction="left-to-right" evidence="14">
        <dbReference type="Rhea" id="RHEA:44181"/>
    </physiologicalReaction>
</comment>
<evidence type="ECO:0000256" key="4">
    <source>
        <dbReference type="ARBA" id="ARBA00012046"/>
    </source>
</evidence>
<dbReference type="SUPFAM" id="SSF47203">
    <property type="entry name" value="Acyl-CoA dehydrogenase C-terminal domain-like"/>
    <property type="match status" value="1"/>
</dbReference>
<evidence type="ECO:0000256" key="2">
    <source>
        <dbReference type="ARBA" id="ARBA00005109"/>
    </source>
</evidence>
<dbReference type="Proteomes" id="UP000011014">
    <property type="component" value="Unassembled WGS sequence"/>
</dbReference>
<protein>
    <recommendedName>
        <fullName evidence="16">Isobutyryl-CoA dehydrogenase, mitochondrial</fullName>
        <ecNumber evidence="4">1.3.8.1</ecNumber>
        <ecNumber evidence="11">1.3.8.5</ecNumber>
    </recommendedName>
    <alternativeName>
        <fullName evidence="17">Acyl-CoA dehydrogenase family member 8</fullName>
    </alternativeName>
    <alternativeName>
        <fullName evidence="10">Butyryl-CoA dehydrogenase</fullName>
    </alternativeName>
</protein>
<dbReference type="FunFam" id="1.20.140.10:FF:000001">
    <property type="entry name" value="Acyl-CoA dehydrogenase"/>
    <property type="match status" value="1"/>
</dbReference>
<evidence type="ECO:0000256" key="13">
    <source>
        <dbReference type="ARBA" id="ARBA00050268"/>
    </source>
</evidence>
<dbReference type="PANTHER" id="PTHR43884:SF12">
    <property type="entry name" value="ISOVALERYL-COA DEHYDROGENASE, MITOCHONDRIAL-RELATED"/>
    <property type="match status" value="1"/>
</dbReference>
<evidence type="ECO:0000256" key="5">
    <source>
        <dbReference type="ARBA" id="ARBA00022456"/>
    </source>
</evidence>
<comment type="catalytic activity">
    <reaction evidence="13">
        <text>propanoyl-CoA + oxidized [electron-transfer flavoprotein] + H(+) = acryloyl-CoA + reduced [electron-transfer flavoprotein]</text>
        <dbReference type="Rhea" id="RHEA:31287"/>
        <dbReference type="Rhea" id="RHEA-COMP:10685"/>
        <dbReference type="Rhea" id="RHEA-COMP:10686"/>
        <dbReference type="ChEBI" id="CHEBI:15378"/>
        <dbReference type="ChEBI" id="CHEBI:57367"/>
        <dbReference type="ChEBI" id="CHEBI:57392"/>
        <dbReference type="ChEBI" id="CHEBI:57692"/>
        <dbReference type="ChEBI" id="CHEBI:58307"/>
    </reaction>
    <physiologicalReaction direction="left-to-right" evidence="13">
        <dbReference type="Rhea" id="RHEA:31288"/>
    </physiologicalReaction>
</comment>
<dbReference type="SUPFAM" id="SSF56645">
    <property type="entry name" value="Acyl-CoA dehydrogenase NM domain-like"/>
    <property type="match status" value="1"/>
</dbReference>
<dbReference type="EC" id="1.3.8.5" evidence="11"/>
<dbReference type="Pfam" id="PF02771">
    <property type="entry name" value="Acyl-CoA_dh_N"/>
    <property type="match status" value="1"/>
</dbReference>
<accession>E4YIG3</accession>
<evidence type="ECO:0000256" key="16">
    <source>
        <dbReference type="ARBA" id="ARBA00071686"/>
    </source>
</evidence>
<evidence type="ECO:0000256" key="15">
    <source>
        <dbReference type="ARBA" id="ARBA00055070"/>
    </source>
</evidence>
<evidence type="ECO:0000256" key="19">
    <source>
        <dbReference type="SAM" id="SignalP"/>
    </source>
</evidence>
<comment type="pathway">
    <text evidence="2">Amino-acid degradation; L-valine degradation.</text>
</comment>
<dbReference type="InterPro" id="IPR046373">
    <property type="entry name" value="Acyl-CoA_Oxase/DH_mid-dom_sf"/>
</dbReference>
<dbReference type="Gene3D" id="1.20.140.10">
    <property type="entry name" value="Butyryl-CoA Dehydrogenase, subunit A, domain 3"/>
    <property type="match status" value="1"/>
</dbReference>
<evidence type="ECO:0000256" key="9">
    <source>
        <dbReference type="ARBA" id="ARBA00023002"/>
    </source>
</evidence>
<feature type="domain" description="Acyl-CoA dehydrogenase/oxidase N-terminal" evidence="22">
    <location>
        <begin position="175"/>
        <end position="290"/>
    </location>
</feature>
<dbReference type="GO" id="GO:0050660">
    <property type="term" value="F:flavin adenine dinucleotide binding"/>
    <property type="evidence" value="ECO:0007669"/>
    <property type="project" value="InterPro"/>
</dbReference>
<dbReference type="FunFam" id="2.40.110.10:FF:000001">
    <property type="entry name" value="Acyl-CoA dehydrogenase, mitochondrial"/>
    <property type="match status" value="1"/>
</dbReference>
<evidence type="ECO:0000256" key="12">
    <source>
        <dbReference type="ARBA" id="ARBA00049552"/>
    </source>
</evidence>
<dbReference type="EMBL" id="FN654609">
    <property type="protein sequence ID" value="CBY35274.1"/>
    <property type="molecule type" value="Genomic_DNA"/>
</dbReference>
<dbReference type="InterPro" id="IPR009100">
    <property type="entry name" value="AcylCoA_DH/oxidase_NM_dom_sf"/>
</dbReference>
<dbReference type="Pfam" id="PF02770">
    <property type="entry name" value="Acyl-CoA_dh_M"/>
    <property type="match status" value="1"/>
</dbReference>
<evidence type="ECO:0000256" key="14">
    <source>
        <dbReference type="ARBA" id="ARBA00052552"/>
    </source>
</evidence>
<evidence type="ECO:0000256" key="1">
    <source>
        <dbReference type="ARBA" id="ARBA00001974"/>
    </source>
</evidence>
<keyword evidence="7 18" id="KW-0274">FAD</keyword>
<evidence type="ECO:0000256" key="7">
    <source>
        <dbReference type="ARBA" id="ARBA00022827"/>
    </source>
</evidence>
<sequence>MISIIVKLLFTNSIVATVDLEKSIDQILACSDILGLDSEGHVPTICYEAAVGLTPNLRRGRRSIHQTPFQVPSMNQMCSSECKRYPRLIRIDFIEKYTNYVLSNELTSNPRQRRIDFIDIGSCAGTCQATFQHRNVHNKLIEYFLSEMLRRITSRAFRRAASNYVPIEDQMFGINEEQIELRYQFRKFFENELPESLLRDIDKNDDFPGLRDFLKTMGNMGLNGPGISEEYGAKDNPIKSAAIIGEELSRKSAAISMSYGAHNALNVRVLDANGSHEQKLKYLPDLISGEKIGALSMTEPTAGSDVMSMKTTAVQPAGKDYYVLNGNKYWITNGPVCDTLICYAKTDPTSNAGDSITAFIVDTDTEGFTANHIPEKMGMRGSPTGDLHFDNVKVPKENILLGEGAGAFVLMRGLNIERLLGAAMPVGIMQAVVDQSFPYAHERKQFGRPIGKFQLMQGKMAEMYSSLSACRAYTYSMLRSADQDPEAMSNHECASLIMFVSDACTKVALEGIQILGGNGYVNDYPVNRYMRDAKLMEIGAGTTEVRKVILGRYFNDYFLD</sequence>
<dbReference type="InterPro" id="IPR036250">
    <property type="entry name" value="AcylCo_DH-like_C"/>
</dbReference>
<keyword evidence="6 18" id="KW-0285">Flavoprotein</keyword>
<dbReference type="GO" id="GO:0006552">
    <property type="term" value="P:L-leucine catabolic process"/>
    <property type="evidence" value="ECO:0007669"/>
    <property type="project" value="TreeGrafter"/>
</dbReference>
<dbReference type="GO" id="GO:0008470">
    <property type="term" value="F:3-methylbutanoyl-CoA dehydrogenase activity"/>
    <property type="evidence" value="ECO:0007669"/>
    <property type="project" value="TreeGrafter"/>
</dbReference>
<reference evidence="23" key="1">
    <citation type="journal article" date="2010" name="Science">
        <title>Plasticity of animal genome architecture unmasked by rapid evolution of a pelagic tunicate.</title>
        <authorList>
            <person name="Denoeud F."/>
            <person name="Henriet S."/>
            <person name="Mungpakdee S."/>
            <person name="Aury J.M."/>
            <person name="Da Silva C."/>
            <person name="Brinkmann H."/>
            <person name="Mikhaleva J."/>
            <person name="Olsen L.C."/>
            <person name="Jubin C."/>
            <person name="Canestro C."/>
            <person name="Bouquet J.M."/>
            <person name="Danks G."/>
            <person name="Poulain J."/>
            <person name="Campsteijn C."/>
            <person name="Adamski M."/>
            <person name="Cross I."/>
            <person name="Yadetie F."/>
            <person name="Muffato M."/>
            <person name="Louis A."/>
            <person name="Butcher S."/>
            <person name="Tsagkogeorga G."/>
            <person name="Konrad A."/>
            <person name="Singh S."/>
            <person name="Jensen M.F."/>
            <person name="Cong E.H."/>
            <person name="Eikeseth-Otteraa H."/>
            <person name="Noel B."/>
            <person name="Anthouard V."/>
            <person name="Porcel B.M."/>
            <person name="Kachouri-Lafond R."/>
            <person name="Nishino A."/>
            <person name="Ugolini M."/>
            <person name="Chourrout P."/>
            <person name="Nishida H."/>
            <person name="Aasland R."/>
            <person name="Huzurbazar S."/>
            <person name="Westhof E."/>
            <person name="Delsuc F."/>
            <person name="Lehrach H."/>
            <person name="Reinhardt R."/>
            <person name="Weissenbach J."/>
            <person name="Roy S.W."/>
            <person name="Artiguenave F."/>
            <person name="Postlethwait J.H."/>
            <person name="Manak J.R."/>
            <person name="Thompson E.M."/>
            <person name="Jaillon O."/>
            <person name="Du Pasquier L."/>
            <person name="Boudinot P."/>
            <person name="Liberles D.A."/>
            <person name="Volff J.N."/>
            <person name="Philippe H."/>
            <person name="Lenhard B."/>
            <person name="Roest Crollius H."/>
            <person name="Wincker P."/>
            <person name="Chourrout D."/>
        </authorList>
    </citation>
    <scope>NUCLEOTIDE SEQUENCE [LARGE SCALE GENOMIC DNA]</scope>
</reference>
<keyword evidence="19" id="KW-0732">Signal</keyword>
<name>E4YIG3_OIKDI</name>
<dbReference type="Gene3D" id="1.10.540.10">
    <property type="entry name" value="Acyl-CoA dehydrogenase/oxidase, N-terminal domain"/>
    <property type="match status" value="1"/>
</dbReference>
<proteinExistence type="inferred from homology"/>
<evidence type="ECO:0000256" key="6">
    <source>
        <dbReference type="ARBA" id="ARBA00022630"/>
    </source>
</evidence>
<keyword evidence="5" id="KW-0101">Branched-chain amino acid catabolism</keyword>
<evidence type="ECO:0000256" key="8">
    <source>
        <dbReference type="ARBA" id="ARBA00022946"/>
    </source>
</evidence>
<feature type="chain" id="PRO_5003191153" description="Isobutyryl-CoA dehydrogenase, mitochondrial" evidence="19">
    <location>
        <begin position="17"/>
        <end position="560"/>
    </location>
</feature>
<evidence type="ECO:0000256" key="3">
    <source>
        <dbReference type="ARBA" id="ARBA00009347"/>
    </source>
</evidence>
<comment type="cofactor">
    <cofactor evidence="1 18">
        <name>FAD</name>
        <dbReference type="ChEBI" id="CHEBI:57692"/>
    </cofactor>
</comment>
<dbReference type="AlphaFoldDB" id="E4YIG3"/>
<keyword evidence="8" id="KW-0809">Transit peptide</keyword>
<evidence type="ECO:0000256" key="18">
    <source>
        <dbReference type="RuleBase" id="RU362125"/>
    </source>
</evidence>
<dbReference type="InterPro" id="IPR037069">
    <property type="entry name" value="AcylCoA_DH/ox_N_sf"/>
</dbReference>
<dbReference type="PROSITE" id="PS00073">
    <property type="entry name" value="ACYL_COA_DH_2"/>
    <property type="match status" value="1"/>
</dbReference>
<dbReference type="EC" id="1.3.8.1" evidence="4"/>
<dbReference type="InterPro" id="IPR006089">
    <property type="entry name" value="Acyl-CoA_DH_CS"/>
</dbReference>
<evidence type="ECO:0000256" key="10">
    <source>
        <dbReference type="ARBA" id="ARBA00031895"/>
    </source>
</evidence>
<comment type="function">
    <text evidence="15">Isobutyryl-CoA dehydrogenase which catalyzes the conversion of 2-methylpropanoyl-CoA to (2E)-2-methylpropenoyl-CoA in the valine catabolic pathway. To a lesser extent, also able to catalyze the oxidation of (2S)-2-methylbutanoyl-CoA.</text>
</comment>
<evidence type="ECO:0000259" key="22">
    <source>
        <dbReference type="Pfam" id="PF02771"/>
    </source>
</evidence>
<evidence type="ECO:0000313" key="23">
    <source>
        <dbReference type="EMBL" id="CBY35274.1"/>
    </source>
</evidence>
<dbReference type="InterPro" id="IPR009075">
    <property type="entry name" value="AcylCo_DH/oxidase_C"/>
</dbReference>
<feature type="domain" description="Acyl-CoA oxidase/dehydrogenase middle" evidence="21">
    <location>
        <begin position="294"/>
        <end position="392"/>
    </location>
</feature>
<gene>
    <name evidence="23" type="ORF">GSOID_T00027081001</name>
</gene>
<comment type="catalytic activity">
    <reaction evidence="12">
        <text>(2S)-2-methylbutanoyl-CoA + oxidized [electron-transfer flavoprotein] + H(+) = (2E)-2-methylbut-2-enoyl-CoA + reduced [electron-transfer flavoprotein]</text>
        <dbReference type="Rhea" id="RHEA:48256"/>
        <dbReference type="Rhea" id="RHEA-COMP:10685"/>
        <dbReference type="Rhea" id="RHEA-COMP:10686"/>
        <dbReference type="ChEBI" id="CHEBI:15378"/>
        <dbReference type="ChEBI" id="CHEBI:57337"/>
        <dbReference type="ChEBI" id="CHEBI:57692"/>
        <dbReference type="ChEBI" id="CHEBI:58307"/>
        <dbReference type="ChEBI" id="CHEBI:88166"/>
    </reaction>
    <physiologicalReaction direction="left-to-right" evidence="12">
        <dbReference type="Rhea" id="RHEA:48257"/>
    </physiologicalReaction>
</comment>
<comment type="similarity">
    <text evidence="3 18">Belongs to the acyl-CoA dehydrogenase family.</text>
</comment>
<keyword evidence="9 18" id="KW-0560">Oxidoreductase</keyword>
<dbReference type="InterPro" id="IPR013786">
    <property type="entry name" value="AcylCoA_DH/ox_N"/>
</dbReference>
<dbReference type="InterPro" id="IPR006091">
    <property type="entry name" value="Acyl-CoA_Oxase/DH_mid-dom"/>
</dbReference>
<dbReference type="GO" id="GO:0005739">
    <property type="term" value="C:mitochondrion"/>
    <property type="evidence" value="ECO:0007669"/>
    <property type="project" value="TreeGrafter"/>
</dbReference>
<evidence type="ECO:0000256" key="11">
    <source>
        <dbReference type="ARBA" id="ARBA00039036"/>
    </source>
</evidence>
<evidence type="ECO:0000259" key="21">
    <source>
        <dbReference type="Pfam" id="PF02770"/>
    </source>
</evidence>
<evidence type="ECO:0000259" key="20">
    <source>
        <dbReference type="Pfam" id="PF00441"/>
    </source>
</evidence>
<dbReference type="Pfam" id="PF00441">
    <property type="entry name" value="Acyl-CoA_dh_1"/>
    <property type="match status" value="1"/>
</dbReference>
<evidence type="ECO:0000256" key="17">
    <source>
        <dbReference type="ARBA" id="ARBA00076026"/>
    </source>
</evidence>
<organism evidence="23">
    <name type="scientific">Oikopleura dioica</name>
    <name type="common">Tunicate</name>
    <dbReference type="NCBI Taxonomy" id="34765"/>
    <lineage>
        <taxon>Eukaryota</taxon>
        <taxon>Metazoa</taxon>
        <taxon>Chordata</taxon>
        <taxon>Tunicata</taxon>
        <taxon>Appendicularia</taxon>
        <taxon>Copelata</taxon>
        <taxon>Oikopleuridae</taxon>
        <taxon>Oikopleura</taxon>
    </lineage>
</organism>
<dbReference type="PANTHER" id="PTHR43884">
    <property type="entry name" value="ACYL-COA DEHYDROGENASE"/>
    <property type="match status" value="1"/>
</dbReference>
<dbReference type="GO" id="GO:0003853">
    <property type="term" value="F:short-chain 2-methyl fatty acyl-CoA dehydrogenase activity"/>
    <property type="evidence" value="ECO:0007669"/>
    <property type="project" value="UniProtKB-EC"/>
</dbReference>